<dbReference type="EMBL" id="JAOTPL010000010">
    <property type="protein sequence ID" value="MCU7694482.1"/>
    <property type="molecule type" value="Genomic_DNA"/>
</dbReference>
<keyword evidence="3" id="KW-1185">Reference proteome</keyword>
<dbReference type="Proteomes" id="UP001209317">
    <property type="component" value="Unassembled WGS sequence"/>
</dbReference>
<organism evidence="2 3">
    <name type="scientific">Haoranjiania flava</name>
    <dbReference type="NCBI Taxonomy" id="1856322"/>
    <lineage>
        <taxon>Bacteria</taxon>
        <taxon>Pseudomonadati</taxon>
        <taxon>Bacteroidota</taxon>
        <taxon>Chitinophagia</taxon>
        <taxon>Chitinophagales</taxon>
        <taxon>Chitinophagaceae</taxon>
        <taxon>Haoranjiania</taxon>
    </lineage>
</organism>
<dbReference type="RefSeq" id="WP_263037968.1">
    <property type="nucleotide sequence ID" value="NZ_JAOTPL010000010.1"/>
</dbReference>
<name>A0AAE3LK58_9BACT</name>
<evidence type="ECO:0000313" key="3">
    <source>
        <dbReference type="Proteomes" id="UP001209317"/>
    </source>
</evidence>
<evidence type="ECO:0000313" key="2">
    <source>
        <dbReference type="EMBL" id="MCU7694482.1"/>
    </source>
</evidence>
<protein>
    <submittedName>
        <fullName evidence="2">Uncharacterized protein</fullName>
    </submittedName>
</protein>
<accession>A0AAE3LK58</accession>
<reference evidence="2" key="1">
    <citation type="submission" date="2022-10" db="EMBL/GenBank/DDBJ databases">
        <authorList>
            <person name="Kim H.S."/>
            <person name="Kim J.-S."/>
            <person name="Suh M.K."/>
            <person name="Eom M.K."/>
            <person name="Lee J.-S."/>
        </authorList>
    </citation>
    <scope>NUCLEOTIDE SEQUENCE</scope>
    <source>
        <strain evidence="2">LIP-5</strain>
    </source>
</reference>
<comment type="caution">
    <text evidence="2">The sequence shown here is derived from an EMBL/GenBank/DDBJ whole genome shotgun (WGS) entry which is preliminary data.</text>
</comment>
<feature type="chain" id="PRO_5042063128" evidence="1">
    <location>
        <begin position="22"/>
        <end position="160"/>
    </location>
</feature>
<gene>
    <name evidence="2" type="ORF">OD355_08135</name>
</gene>
<feature type="signal peptide" evidence="1">
    <location>
        <begin position="1"/>
        <end position="21"/>
    </location>
</feature>
<evidence type="ECO:0000256" key="1">
    <source>
        <dbReference type="SAM" id="SignalP"/>
    </source>
</evidence>
<proteinExistence type="predicted"/>
<keyword evidence="1" id="KW-0732">Signal</keyword>
<sequence length="160" mass="18015">MRYLLFLFLVFVCFSCNSFIAEEHTTDSVIQAKAAQSASEKIMSRVDTMCYEHISGDDIYTYRLVRDSNLVAGTAVYDHFEKDDSRGALKGVITGDIMHLWYEFHSEGVNSVSEKYFKISADGITEGIGAFNVRGDTSYFTDTAAINYNGGLFYKRINCN</sequence>
<dbReference type="AlphaFoldDB" id="A0AAE3LK58"/>